<feature type="binding site" evidence="2">
    <location>
        <position position="354"/>
    </location>
    <ligand>
        <name>Fe cation</name>
        <dbReference type="ChEBI" id="CHEBI:24875"/>
    </ligand>
</feature>
<name>A0A5C6TYM9_9BURK</name>
<comment type="subcellular location">
    <subcellularLocation>
        <location evidence="2">Cell inner membrane</location>
        <topology evidence="2">Single-pass membrane protein</topology>
        <orientation evidence="2">Cytoplasmic side</orientation>
    </subcellularLocation>
</comment>
<evidence type="ECO:0000256" key="1">
    <source>
        <dbReference type="ARBA" id="ARBA00022723"/>
    </source>
</evidence>
<keyword evidence="2" id="KW-1003">Cell membrane</keyword>
<dbReference type="InterPro" id="IPR011990">
    <property type="entry name" value="TPR-like_helical_dom_sf"/>
</dbReference>
<dbReference type="GO" id="GO:0005506">
    <property type="term" value="F:iron ion binding"/>
    <property type="evidence" value="ECO:0007669"/>
    <property type="project" value="UniProtKB-UniRule"/>
</dbReference>
<evidence type="ECO:0000313" key="4">
    <source>
        <dbReference type="EMBL" id="TXC65713.1"/>
    </source>
</evidence>
<keyword evidence="2" id="KW-0472">Membrane</keyword>
<gene>
    <name evidence="2 4" type="primary">lapB</name>
    <name evidence="4" type="ORF">FSC37_05585</name>
</gene>
<dbReference type="EMBL" id="VOPW01000001">
    <property type="protein sequence ID" value="TXC65713.1"/>
    <property type="molecule type" value="Genomic_DNA"/>
</dbReference>
<reference evidence="4 5" key="1">
    <citation type="submission" date="2019-08" db="EMBL/GenBank/DDBJ databases">
        <authorList>
            <person name="Khan S.A."/>
            <person name="Jeon C.O."/>
            <person name="Jeong S.E."/>
        </authorList>
    </citation>
    <scope>NUCLEOTIDE SEQUENCE [LARGE SCALE GENOMIC DNA]</scope>
    <source>
        <strain evidence="5">IMCC1728</strain>
    </source>
</reference>
<dbReference type="SMART" id="SM00028">
    <property type="entry name" value="TPR"/>
    <property type="match status" value="3"/>
</dbReference>
<comment type="similarity">
    <text evidence="2">Belongs to the LapB family.</text>
</comment>
<dbReference type="Proteomes" id="UP000321832">
    <property type="component" value="Unassembled WGS sequence"/>
</dbReference>
<protein>
    <recommendedName>
        <fullName evidence="2">Lipopolysaccharide assembly protein B</fullName>
    </recommendedName>
</protein>
<evidence type="ECO:0000256" key="2">
    <source>
        <dbReference type="HAMAP-Rule" id="MF_00994"/>
    </source>
</evidence>
<dbReference type="InterPro" id="IPR041166">
    <property type="entry name" value="Rubredoxin_2"/>
</dbReference>
<comment type="function">
    <text evidence="2">Modulates cellular lipopolysaccharide (LPS) levels by regulating LpxC, which is involved in lipid A biosynthesis. May act by modulating the proteolytic activity of FtsH towards LpxC. May also coordinate assembly of proteins involved in LPS synthesis at the plasma membrane.</text>
</comment>
<evidence type="ECO:0000313" key="5">
    <source>
        <dbReference type="Proteomes" id="UP000321832"/>
    </source>
</evidence>
<accession>A0A5C6TYM9</accession>
<keyword evidence="2" id="KW-1133">Transmembrane helix</keyword>
<feature type="domain" description="LapB rubredoxin metal binding" evidence="3">
    <location>
        <begin position="349"/>
        <end position="373"/>
    </location>
</feature>
<dbReference type="InterPro" id="IPR019734">
    <property type="entry name" value="TPR_rpt"/>
</dbReference>
<keyword evidence="2" id="KW-0408">Iron</keyword>
<keyword evidence="2" id="KW-0677">Repeat</keyword>
<feature type="binding site" evidence="2">
    <location>
        <position position="351"/>
    </location>
    <ligand>
        <name>Fe cation</name>
        <dbReference type="ChEBI" id="CHEBI:24875"/>
    </ligand>
</feature>
<feature type="binding site" evidence="2">
    <location>
        <position position="365"/>
    </location>
    <ligand>
        <name>Fe cation</name>
        <dbReference type="ChEBI" id="CHEBI:24875"/>
    </ligand>
</feature>
<proteinExistence type="inferred from homology"/>
<keyword evidence="5" id="KW-1185">Reference proteome</keyword>
<dbReference type="GO" id="GO:0046890">
    <property type="term" value="P:regulation of lipid biosynthetic process"/>
    <property type="evidence" value="ECO:0007669"/>
    <property type="project" value="UniProtKB-UniRule"/>
</dbReference>
<sequence>MDFDLQWLLLGLPVAFALGWLASRIDLRQWKREQKESPKAYYQGLNLLLNEQHDKAIDAFIEAVQHDPDTSDLHFALGNLFRRRGEYERAVRVHEHLLQRADLPAAERERAQHALAQDFMKAGLFDRAQHAFQALEGTVFDTEARLALLALHERSREWRAAAEVAARLERSGSGSFASRIAHHWCELAAEADARQQPAEADEALQRAREVAPQSPRPLIMAGQRARARGDHREALQQWGTLMVAHPAAFNLVAADYADSAKSLGDTAAALERLETLHRRTPSGDLLAALGTLDGDAARQRARVLAHLQQQGSLSAAQSLLAAPDAKLEGSEAKALHDAVARAARPLHRYRCAACAFEAQNYFWQCPGCLNWDTYPPLRQEDL</sequence>
<dbReference type="GO" id="GO:0009898">
    <property type="term" value="C:cytoplasmic side of plasma membrane"/>
    <property type="evidence" value="ECO:0007669"/>
    <property type="project" value="UniProtKB-UniRule"/>
</dbReference>
<dbReference type="InterPro" id="IPR030865">
    <property type="entry name" value="LapB"/>
</dbReference>
<keyword evidence="2" id="KW-0812">Transmembrane</keyword>
<dbReference type="Gene3D" id="1.25.40.10">
    <property type="entry name" value="Tetratricopeptide repeat domain"/>
    <property type="match status" value="2"/>
</dbReference>
<dbReference type="HAMAP" id="MF_00994">
    <property type="entry name" value="LPS_assembly_LapB"/>
    <property type="match status" value="1"/>
</dbReference>
<dbReference type="SUPFAM" id="SSF48452">
    <property type="entry name" value="TPR-like"/>
    <property type="match status" value="1"/>
</dbReference>
<evidence type="ECO:0000259" key="3">
    <source>
        <dbReference type="Pfam" id="PF18073"/>
    </source>
</evidence>
<organism evidence="4 5">
    <name type="scientific">Piscinibacter aquaticus</name>
    <dbReference type="NCBI Taxonomy" id="392597"/>
    <lineage>
        <taxon>Bacteria</taxon>
        <taxon>Pseudomonadati</taxon>
        <taxon>Pseudomonadota</taxon>
        <taxon>Betaproteobacteria</taxon>
        <taxon>Burkholderiales</taxon>
        <taxon>Sphaerotilaceae</taxon>
        <taxon>Piscinibacter</taxon>
    </lineage>
</organism>
<keyword evidence="1 2" id="KW-0479">Metal-binding</keyword>
<comment type="caution">
    <text evidence="4">The sequence shown here is derived from an EMBL/GenBank/DDBJ whole genome shotgun (WGS) entry which is preliminary data.</text>
</comment>
<dbReference type="Pfam" id="PF18073">
    <property type="entry name" value="Zn_ribbon_LapB"/>
    <property type="match status" value="1"/>
</dbReference>
<keyword evidence="2" id="KW-0997">Cell inner membrane</keyword>
<dbReference type="NCBIfam" id="NF008755">
    <property type="entry name" value="PRK11788.1-3"/>
    <property type="match status" value="1"/>
</dbReference>
<dbReference type="AlphaFoldDB" id="A0A5C6TYM9"/>
<feature type="binding site" evidence="2">
    <location>
        <position position="368"/>
    </location>
    <ligand>
        <name>Fe cation</name>
        <dbReference type="ChEBI" id="CHEBI:24875"/>
    </ligand>
</feature>
<feature type="topological domain" description="Cytoplasmic" evidence="2">
    <location>
        <begin position="24"/>
        <end position="382"/>
    </location>
</feature>
<keyword evidence="2" id="KW-0802">TPR repeat</keyword>
<dbReference type="GO" id="GO:0008653">
    <property type="term" value="P:lipopolysaccharide metabolic process"/>
    <property type="evidence" value="ECO:0007669"/>
    <property type="project" value="InterPro"/>
</dbReference>